<dbReference type="Proteomes" id="UP001220225">
    <property type="component" value="Unassembled WGS sequence"/>
</dbReference>
<keyword evidence="2" id="KW-1185">Reference proteome</keyword>
<comment type="caution">
    <text evidence="1">The sequence shown here is derived from an EMBL/GenBank/DDBJ whole genome shotgun (WGS) entry which is preliminary data.</text>
</comment>
<dbReference type="SUPFAM" id="SSF69279">
    <property type="entry name" value="Phage tail proteins"/>
    <property type="match status" value="1"/>
</dbReference>
<proteinExistence type="predicted"/>
<organism evidence="1 2">
    <name type="scientific">Xenorhabdus anantnagensis</name>
    <dbReference type="NCBI Taxonomy" id="3025875"/>
    <lineage>
        <taxon>Bacteria</taxon>
        <taxon>Pseudomonadati</taxon>
        <taxon>Pseudomonadota</taxon>
        <taxon>Gammaproteobacteria</taxon>
        <taxon>Enterobacterales</taxon>
        <taxon>Morganellaceae</taxon>
        <taxon>Xenorhabdus</taxon>
    </lineage>
</organism>
<evidence type="ECO:0000313" key="1">
    <source>
        <dbReference type="EMBL" id="MDC9597246.1"/>
    </source>
</evidence>
<evidence type="ECO:0000313" key="2">
    <source>
        <dbReference type="Proteomes" id="UP001220225"/>
    </source>
</evidence>
<sequence length="118" mass="13220">MSRIMDKMTQLVDRSGLVFTLITEQLPEQTFAIVDFSLNESLSSPFRLEATLTSKTPDIDFSDVLDNNVAFAVHRNGKVERQITGMVTQFSQLSTGRHTSLYPIIIHPPFMACLITGE</sequence>
<protein>
    <submittedName>
        <fullName evidence="1">Contractile injection system protein, VgrG/Pvc8 family</fullName>
    </submittedName>
</protein>
<dbReference type="EMBL" id="JAQRFN010000011">
    <property type="protein sequence ID" value="MDC9597246.1"/>
    <property type="molecule type" value="Genomic_DNA"/>
</dbReference>
<accession>A0ABT5LU22</accession>
<gene>
    <name evidence="1" type="ORF">PSI14_10365</name>
</gene>
<dbReference type="Gene3D" id="2.30.110.50">
    <property type="match status" value="1"/>
</dbReference>
<dbReference type="RefSeq" id="WP_273575819.1">
    <property type="nucleotide sequence ID" value="NZ_JAQRFN010000011.1"/>
</dbReference>
<reference evidence="1 2" key="1">
    <citation type="submission" date="2023-02" db="EMBL/GenBank/DDBJ databases">
        <title>Entomopathogenic bacteria.</title>
        <authorList>
            <person name="Machado R.A."/>
        </authorList>
    </citation>
    <scope>NUCLEOTIDE SEQUENCE [LARGE SCALE GENOMIC DNA]</scope>
    <source>
        <strain evidence="1 2">XENO-2</strain>
    </source>
</reference>
<dbReference type="Pfam" id="PF05954">
    <property type="entry name" value="Phage_GPD"/>
    <property type="match status" value="1"/>
</dbReference>
<name>A0ABT5LU22_9GAMM</name>